<dbReference type="PANTHER" id="PTHR48484">
    <property type="entry name" value="PRO-INTERLEUKIN-16"/>
    <property type="match status" value="1"/>
</dbReference>
<evidence type="ECO:0000256" key="12">
    <source>
        <dbReference type="SAM" id="MobiDB-lite"/>
    </source>
</evidence>
<dbReference type="Proteomes" id="UP001331515">
    <property type="component" value="Unassembled WGS sequence"/>
</dbReference>
<dbReference type="FunFam" id="2.30.42.10:FF:000122">
    <property type="entry name" value="Pro-interleukin-16"/>
    <property type="match status" value="1"/>
</dbReference>
<evidence type="ECO:0000256" key="11">
    <source>
        <dbReference type="RuleBase" id="RU363135"/>
    </source>
</evidence>
<dbReference type="InterPro" id="IPR020450">
    <property type="entry name" value="IL-16"/>
</dbReference>
<sequence>MLFQVSQAVMRSHSDLLPSVESDAEEREQDSSERGFSVSLATLRECTIERGEGGHHDEAAGSSAHSVISAIPSQEIQRMIQEVKALDQDTLKQLVDIHVVILHKEEGAGLGFSIAGGSDLESKALTVHKVFPSGLAAQEGTIQRGDEVLSINGHTLRGVTHTDATSALRQARSLQLAVVVVCKGAEEGHGCRTEDLHPAVVMHSDPLTVELQKGAAGVGFTLEGGRGSIHGDRALVINRIFAGGAAEQSGLQRGDELLQVQGVSLQDMTRFEAWNMIKALPEGVITAVLRRGPGGGE</sequence>
<keyword evidence="3 11" id="KW-0145">Chemotaxis</keyword>
<keyword evidence="4 11" id="KW-0202">Cytokine</keyword>
<dbReference type="GO" id="GO:0050930">
    <property type="term" value="P:induction of positive chemotaxis"/>
    <property type="evidence" value="ECO:0007669"/>
    <property type="project" value="InterPro"/>
</dbReference>
<gene>
    <name evidence="11" type="primary">IL16</name>
    <name evidence="14" type="ORF">CgunFtcFv8_021345</name>
</gene>
<keyword evidence="6" id="KW-0677">Repeat</keyword>
<dbReference type="CDD" id="cd06762">
    <property type="entry name" value="PDZ6_PDZD2-PDZ3_hPro-IL-16-like"/>
    <property type="match status" value="1"/>
</dbReference>
<dbReference type="CDD" id="cd06763">
    <property type="entry name" value="PDZ7_PDZD2-PDZ4_hPro-IL-16-like"/>
    <property type="match status" value="1"/>
</dbReference>
<evidence type="ECO:0000313" key="14">
    <source>
        <dbReference type="EMBL" id="KAK5936042.1"/>
    </source>
</evidence>
<accession>A0AAN8E7H8</accession>
<dbReference type="AlphaFoldDB" id="A0AAN8E7H8"/>
<feature type="domain" description="PDZ" evidence="13">
    <location>
        <begin position="208"/>
        <end position="292"/>
    </location>
</feature>
<dbReference type="PANTHER" id="PTHR48484:SF2">
    <property type="entry name" value="PRO-INTERLEUKIN-16"/>
    <property type="match status" value="1"/>
</dbReference>
<dbReference type="InterPro" id="IPR036034">
    <property type="entry name" value="PDZ_sf"/>
</dbReference>
<evidence type="ECO:0000256" key="4">
    <source>
        <dbReference type="ARBA" id="ARBA00022514"/>
    </source>
</evidence>
<comment type="function">
    <text evidence="10 11">Interleukin-16 stimulates a migratory response in CD4+ lymphocytes, monocytes, and eosinophils. Primes CD4+ T-cells for IL-2 and IL-15 responsiveness. Also induces T-lymphocyte expression of interleukin 2 receptor. Ligand for CD4.</text>
</comment>
<dbReference type="GO" id="GO:0005615">
    <property type="term" value="C:extracellular space"/>
    <property type="evidence" value="ECO:0007669"/>
    <property type="project" value="UniProtKB-KW"/>
</dbReference>
<evidence type="ECO:0000256" key="8">
    <source>
        <dbReference type="ARBA" id="ARBA00023163"/>
    </source>
</evidence>
<dbReference type="Gene3D" id="2.30.42.10">
    <property type="match status" value="2"/>
</dbReference>
<dbReference type="PRINTS" id="PR01931">
    <property type="entry name" value="INTRLEUKIN16"/>
</dbReference>
<evidence type="ECO:0000313" key="15">
    <source>
        <dbReference type="Proteomes" id="UP001331515"/>
    </source>
</evidence>
<proteinExistence type="predicted"/>
<name>A0AAN8E7H8_CHAGU</name>
<dbReference type="PROSITE" id="PS50106">
    <property type="entry name" value="PDZ"/>
    <property type="match status" value="2"/>
</dbReference>
<organism evidence="14 15">
    <name type="scientific">Champsocephalus gunnari</name>
    <name type="common">Mackerel icefish</name>
    <dbReference type="NCBI Taxonomy" id="52237"/>
    <lineage>
        <taxon>Eukaryota</taxon>
        <taxon>Metazoa</taxon>
        <taxon>Chordata</taxon>
        <taxon>Craniata</taxon>
        <taxon>Vertebrata</taxon>
        <taxon>Euteleostomi</taxon>
        <taxon>Actinopterygii</taxon>
        <taxon>Neopterygii</taxon>
        <taxon>Teleostei</taxon>
        <taxon>Neoteleostei</taxon>
        <taxon>Acanthomorphata</taxon>
        <taxon>Eupercaria</taxon>
        <taxon>Perciformes</taxon>
        <taxon>Notothenioidei</taxon>
        <taxon>Channichthyidae</taxon>
        <taxon>Champsocephalus</taxon>
    </lineage>
</organism>
<dbReference type="EMBL" id="JAURVH010001513">
    <property type="protein sequence ID" value="KAK5936042.1"/>
    <property type="molecule type" value="Genomic_DNA"/>
</dbReference>
<comment type="subunit">
    <text evidence="11">Homotetramer.</text>
</comment>
<comment type="subcellular location">
    <subcellularLocation>
        <location evidence="11">Cytoplasm</location>
    </subcellularLocation>
    <subcellularLocation>
        <location evidence="1 11">Nucleus</location>
    </subcellularLocation>
    <subcellularLocation>
        <location evidence="11">Secreted</location>
    </subcellularLocation>
</comment>
<keyword evidence="15" id="KW-1185">Reference proteome</keyword>
<keyword evidence="8" id="KW-0804">Transcription</keyword>
<dbReference type="SMART" id="SM00228">
    <property type="entry name" value="PDZ"/>
    <property type="match status" value="2"/>
</dbReference>
<dbReference type="InterPro" id="IPR055287">
    <property type="entry name" value="IL-16-like"/>
</dbReference>
<evidence type="ECO:0000256" key="3">
    <source>
        <dbReference type="ARBA" id="ARBA00022500"/>
    </source>
</evidence>
<evidence type="ECO:0000259" key="13">
    <source>
        <dbReference type="PROSITE" id="PS50106"/>
    </source>
</evidence>
<evidence type="ECO:0000256" key="2">
    <source>
        <dbReference type="ARBA" id="ARBA00022490"/>
    </source>
</evidence>
<dbReference type="InterPro" id="IPR001478">
    <property type="entry name" value="PDZ"/>
</dbReference>
<dbReference type="SUPFAM" id="SSF50156">
    <property type="entry name" value="PDZ domain-like"/>
    <property type="match status" value="2"/>
</dbReference>
<dbReference type="GO" id="GO:0005737">
    <property type="term" value="C:cytoplasm"/>
    <property type="evidence" value="ECO:0007669"/>
    <property type="project" value="UniProtKB-SubCell"/>
</dbReference>
<keyword evidence="5 11" id="KW-0964">Secreted</keyword>
<dbReference type="GO" id="GO:0005634">
    <property type="term" value="C:nucleus"/>
    <property type="evidence" value="ECO:0007669"/>
    <property type="project" value="UniProtKB-SubCell"/>
</dbReference>
<evidence type="ECO:0000256" key="6">
    <source>
        <dbReference type="ARBA" id="ARBA00022737"/>
    </source>
</evidence>
<feature type="region of interest" description="Disordered" evidence="12">
    <location>
        <begin position="16"/>
        <end position="36"/>
    </location>
</feature>
<evidence type="ECO:0000256" key="10">
    <source>
        <dbReference type="ARBA" id="ARBA00024706"/>
    </source>
</evidence>
<keyword evidence="9 11" id="KW-0539">Nucleus</keyword>
<keyword evidence="7" id="KW-0805">Transcription regulation</keyword>
<dbReference type="GO" id="GO:0030595">
    <property type="term" value="P:leukocyte chemotaxis"/>
    <property type="evidence" value="ECO:0007669"/>
    <property type="project" value="TreeGrafter"/>
</dbReference>
<reference evidence="14 15" key="1">
    <citation type="journal article" date="2023" name="Mol. Biol. Evol.">
        <title>Genomics of Secondarily Temperate Adaptation in the Only Non-Antarctic Icefish.</title>
        <authorList>
            <person name="Rivera-Colon A.G."/>
            <person name="Rayamajhi N."/>
            <person name="Minhas B.F."/>
            <person name="Madrigal G."/>
            <person name="Bilyk K.T."/>
            <person name="Yoon V."/>
            <person name="Hune M."/>
            <person name="Gregory S."/>
            <person name="Cheng C.H.C."/>
            <person name="Catchen J.M."/>
        </authorList>
    </citation>
    <scope>NUCLEOTIDE SEQUENCE [LARGE SCALE GENOMIC DNA]</scope>
    <source>
        <tissue evidence="14">White muscle</tissue>
    </source>
</reference>
<dbReference type="GO" id="GO:0005125">
    <property type="term" value="F:cytokine activity"/>
    <property type="evidence" value="ECO:0007669"/>
    <property type="project" value="UniProtKB-KW"/>
</dbReference>
<dbReference type="GO" id="GO:0042609">
    <property type="term" value="F:CD4 receptor binding"/>
    <property type="evidence" value="ECO:0007669"/>
    <property type="project" value="TreeGrafter"/>
</dbReference>
<evidence type="ECO:0000256" key="5">
    <source>
        <dbReference type="ARBA" id="ARBA00022525"/>
    </source>
</evidence>
<evidence type="ECO:0000256" key="9">
    <source>
        <dbReference type="ARBA" id="ARBA00023242"/>
    </source>
</evidence>
<evidence type="ECO:0000256" key="1">
    <source>
        <dbReference type="ARBA" id="ARBA00004123"/>
    </source>
</evidence>
<dbReference type="Pfam" id="PF00595">
    <property type="entry name" value="PDZ"/>
    <property type="match status" value="2"/>
</dbReference>
<keyword evidence="2 11" id="KW-0963">Cytoplasm</keyword>
<evidence type="ECO:0000256" key="7">
    <source>
        <dbReference type="ARBA" id="ARBA00023015"/>
    </source>
</evidence>
<feature type="domain" description="PDZ" evidence="13">
    <location>
        <begin position="99"/>
        <end position="171"/>
    </location>
</feature>
<protein>
    <recommendedName>
        <fullName evidence="11">Pro-interleukin-16</fullName>
    </recommendedName>
    <component>
        <recommendedName>
            <fullName evidence="11">Interleukin-16</fullName>
            <shortName evidence="11">IL-16</shortName>
        </recommendedName>
        <alternativeName>
            <fullName evidence="11">Lymphocyte chemoattractant factor</fullName>
            <shortName evidence="11">LCF</shortName>
        </alternativeName>
    </component>
</protein>
<comment type="caution">
    <text evidence="14">The sequence shown here is derived from an EMBL/GenBank/DDBJ whole genome shotgun (WGS) entry which is preliminary data.</text>
</comment>